<gene>
    <name evidence="1" type="ORF">K488DRAFT_73249</name>
</gene>
<name>A0ACB8QBV7_9AGAM</name>
<protein>
    <submittedName>
        <fullName evidence="1">Uncharacterized protein</fullName>
    </submittedName>
</protein>
<comment type="caution">
    <text evidence="1">The sequence shown here is derived from an EMBL/GenBank/DDBJ whole genome shotgun (WGS) entry which is preliminary data.</text>
</comment>
<reference evidence="1" key="1">
    <citation type="submission" date="2021-02" db="EMBL/GenBank/DDBJ databases">
        <authorList>
            <consortium name="DOE Joint Genome Institute"/>
            <person name="Ahrendt S."/>
            <person name="Looney B.P."/>
            <person name="Miyauchi S."/>
            <person name="Morin E."/>
            <person name="Drula E."/>
            <person name="Courty P.E."/>
            <person name="Chicoki N."/>
            <person name="Fauchery L."/>
            <person name="Kohler A."/>
            <person name="Kuo A."/>
            <person name="Labutti K."/>
            <person name="Pangilinan J."/>
            <person name="Lipzen A."/>
            <person name="Riley R."/>
            <person name="Andreopoulos W."/>
            <person name="He G."/>
            <person name="Johnson J."/>
            <person name="Barry K.W."/>
            <person name="Grigoriev I.V."/>
            <person name="Nagy L."/>
            <person name="Hibbett D."/>
            <person name="Henrissat B."/>
            <person name="Matheny P.B."/>
            <person name="Labbe J."/>
            <person name="Martin F."/>
        </authorList>
    </citation>
    <scope>NUCLEOTIDE SEQUENCE</scope>
    <source>
        <strain evidence="1">EC-137</strain>
    </source>
</reference>
<keyword evidence="2" id="KW-1185">Reference proteome</keyword>
<dbReference type="EMBL" id="MU273699">
    <property type="protein sequence ID" value="KAI0029090.1"/>
    <property type="molecule type" value="Genomic_DNA"/>
</dbReference>
<proteinExistence type="predicted"/>
<evidence type="ECO:0000313" key="2">
    <source>
        <dbReference type="Proteomes" id="UP000814128"/>
    </source>
</evidence>
<sequence length="924" mass="100505">MSNELKPAQAQGFCPVRSQDHTAKLPFEMLERIFALLPDVIPSFSPFLAQWVPSGSFTLAEWVNEGQSTSNAMHVIREAFKPPKPRGDCSSSLSTSWLPVAAVCRRWRAIALAQYDRCVPIPLSSGRLAVDATLNGFAPLRTSLYVDEIRHRRESTAWNIARSLLLDPSSRLRRLHISLAGPTCSDQHAHAEEDHRALLGECNATGIQELCVVGADPTYRLFGSVILRLSGTPRKIILPPSSIATLERVMLRSCVLRDYSALCGCRQLTFLALDSCENLWPTTESMFSTLSSLLYLRDLYIAGKTWPRDLAAERRPEATDMASLDRLRLSGSIDQIVPFLSTIILRPSTTLLLSCHVIPWAWAGRPVESDAAALAIVLKKHFAPAKAAREIFSRIAMDLSETEQSIVCAEPTSTDVLCLETAFALSVRRDWLAVREAGPGAAEDAFAAVFAALPTERGTGSGAAQVSVGISSCPGLRVHDVDAHLKRGLRWWPFVTSLPSLRTLVLSSQTALPLARQLAVTGAECFPCLSELKVDVSDVKDGNLVEIEDALLTRIRPPAHARKSSLAFTPFASIGEPKTYTTLFASVARRHFPYAPPPPTSEARPASLGPVAAAGMLYVYAFVSLVFFCTAAYSVLGVSFAAQIPVSSSISHLNALTPAARLAKLSMIQPPPAAFEPFFSRNAGFDMDGVAACLWANADDMQWLVAWAAAWDGPLSIVVSTTSLERHKLRAFVDRQGTNASKLALHVLQLRIGPQDMPAADSQANLVLSTDAPTVLTPAAARAFPYAPLAPLLIPRDHDVWCTERFFARAADARAADWAECVWQLHLNGLHVRVADVPVSHAAADVLTTRTGPAAELDALIHRRMSVRFRAETCVLALKRRELLAAAGHEGPGDIARTRWVEAECRPWLAEGPKGRPPRGKIAS</sequence>
<evidence type="ECO:0000313" key="1">
    <source>
        <dbReference type="EMBL" id="KAI0029090.1"/>
    </source>
</evidence>
<accession>A0ACB8QBV7</accession>
<organism evidence="1 2">
    <name type="scientific">Vararia minispora EC-137</name>
    <dbReference type="NCBI Taxonomy" id="1314806"/>
    <lineage>
        <taxon>Eukaryota</taxon>
        <taxon>Fungi</taxon>
        <taxon>Dikarya</taxon>
        <taxon>Basidiomycota</taxon>
        <taxon>Agaricomycotina</taxon>
        <taxon>Agaricomycetes</taxon>
        <taxon>Russulales</taxon>
        <taxon>Lachnocladiaceae</taxon>
        <taxon>Vararia</taxon>
    </lineage>
</organism>
<dbReference type="Proteomes" id="UP000814128">
    <property type="component" value="Unassembled WGS sequence"/>
</dbReference>
<reference evidence="1" key="2">
    <citation type="journal article" date="2022" name="New Phytol.">
        <title>Evolutionary transition to the ectomycorrhizal habit in the genomes of a hyperdiverse lineage of mushroom-forming fungi.</title>
        <authorList>
            <person name="Looney B."/>
            <person name="Miyauchi S."/>
            <person name="Morin E."/>
            <person name="Drula E."/>
            <person name="Courty P.E."/>
            <person name="Kohler A."/>
            <person name="Kuo A."/>
            <person name="LaButti K."/>
            <person name="Pangilinan J."/>
            <person name="Lipzen A."/>
            <person name="Riley R."/>
            <person name="Andreopoulos W."/>
            <person name="He G."/>
            <person name="Johnson J."/>
            <person name="Nolan M."/>
            <person name="Tritt A."/>
            <person name="Barry K.W."/>
            <person name="Grigoriev I.V."/>
            <person name="Nagy L.G."/>
            <person name="Hibbett D."/>
            <person name="Henrissat B."/>
            <person name="Matheny P.B."/>
            <person name="Labbe J."/>
            <person name="Martin F.M."/>
        </authorList>
    </citation>
    <scope>NUCLEOTIDE SEQUENCE</scope>
    <source>
        <strain evidence="1">EC-137</strain>
    </source>
</reference>